<protein>
    <submittedName>
        <fullName evidence="2">Uncharacterized protein</fullName>
    </submittedName>
</protein>
<evidence type="ECO:0000313" key="2">
    <source>
        <dbReference type="EMBL" id="HGW92743.1"/>
    </source>
</evidence>
<proteinExistence type="predicted"/>
<dbReference type="AlphaFoldDB" id="A0A832M2J1"/>
<evidence type="ECO:0000256" key="1">
    <source>
        <dbReference type="SAM" id="MobiDB-lite"/>
    </source>
</evidence>
<sequence>MHSSKFILVTSSLSALAIAASIDLIQPQQASAQYTDSTGLPVSTGGFDGPTQSGTLTQVNVASEPGEIFNTAREVLENPNRWSNIANIFGFDNGAINQLLQSTLAGLGIPDLSQLTAAIFQGSGDNTAPSKLAASLENRTDKPSFSVKADLAQSSERDASRGTAYGSVLSQQAQARGKQNLTAVGNAASTSDSLAQESQGLDVTQQILQNVSLQMGKQAEIEAAQFGEAQQARIDRAQDLLLQSQMAESITGHNVADRRNERTTARSAARGMTWLNLPGGKTLAGDRATSSSRTAPSSNTPSALSSALGE</sequence>
<name>A0A832M2J1_9CYAN</name>
<comment type="caution">
    <text evidence="2">The sequence shown here is derived from an EMBL/GenBank/DDBJ whole genome shotgun (WGS) entry which is preliminary data.</text>
</comment>
<reference evidence="2" key="1">
    <citation type="journal article" date="2020" name="mSystems">
        <title>Genome- and Community-Level Interaction Insights into Carbon Utilization and Element Cycling Functions of Hydrothermarchaeota in Hydrothermal Sediment.</title>
        <authorList>
            <person name="Zhou Z."/>
            <person name="Liu Y."/>
            <person name="Xu W."/>
            <person name="Pan J."/>
            <person name="Luo Z.H."/>
            <person name="Li M."/>
        </authorList>
    </citation>
    <scope>NUCLEOTIDE SEQUENCE [LARGE SCALE GENOMIC DNA]</scope>
    <source>
        <strain evidence="2">SpSt-402</strain>
    </source>
</reference>
<dbReference type="EMBL" id="DSRD01000029">
    <property type="protein sequence ID" value="HGW92743.1"/>
    <property type="molecule type" value="Genomic_DNA"/>
</dbReference>
<gene>
    <name evidence="2" type="ORF">ENR47_00455</name>
</gene>
<accession>A0A832M2J1</accession>
<feature type="compositionally biased region" description="Low complexity" evidence="1">
    <location>
        <begin position="287"/>
        <end position="303"/>
    </location>
</feature>
<organism evidence="2">
    <name type="scientific">Oscillatoriales cyanobacterium SpSt-402</name>
    <dbReference type="NCBI Taxonomy" id="2282168"/>
    <lineage>
        <taxon>Bacteria</taxon>
        <taxon>Bacillati</taxon>
        <taxon>Cyanobacteriota</taxon>
        <taxon>Cyanophyceae</taxon>
        <taxon>Oscillatoriophycideae</taxon>
        <taxon>Oscillatoriales</taxon>
    </lineage>
</organism>
<feature type="region of interest" description="Disordered" evidence="1">
    <location>
        <begin position="266"/>
        <end position="310"/>
    </location>
</feature>